<keyword evidence="1" id="KW-1133">Transmembrane helix</keyword>
<proteinExistence type="predicted"/>
<feature type="transmembrane region" description="Helical" evidence="1">
    <location>
        <begin position="36"/>
        <end position="53"/>
    </location>
</feature>
<organism evidence="2 3">
    <name type="scientific">Phanerochaete sordida</name>
    <dbReference type="NCBI Taxonomy" id="48140"/>
    <lineage>
        <taxon>Eukaryota</taxon>
        <taxon>Fungi</taxon>
        <taxon>Dikarya</taxon>
        <taxon>Basidiomycota</taxon>
        <taxon>Agaricomycotina</taxon>
        <taxon>Agaricomycetes</taxon>
        <taxon>Polyporales</taxon>
        <taxon>Phanerochaetaceae</taxon>
        <taxon>Phanerochaete</taxon>
    </lineage>
</organism>
<feature type="transmembrane region" description="Helical" evidence="1">
    <location>
        <begin position="65"/>
        <end position="90"/>
    </location>
</feature>
<evidence type="ECO:0000313" key="3">
    <source>
        <dbReference type="Proteomes" id="UP000703269"/>
    </source>
</evidence>
<dbReference type="AlphaFoldDB" id="A0A9P3LAW6"/>
<accession>A0A9P3LAW6</accession>
<dbReference type="EMBL" id="BPQB01000006">
    <property type="protein sequence ID" value="GJE87222.1"/>
    <property type="molecule type" value="Genomic_DNA"/>
</dbReference>
<keyword evidence="1" id="KW-0812">Transmembrane</keyword>
<evidence type="ECO:0000313" key="2">
    <source>
        <dbReference type="EMBL" id="GJE87222.1"/>
    </source>
</evidence>
<feature type="transmembrane region" description="Helical" evidence="1">
    <location>
        <begin position="204"/>
        <end position="222"/>
    </location>
</feature>
<keyword evidence="1" id="KW-0472">Membrane</keyword>
<dbReference type="OrthoDB" id="3259206at2759"/>
<name>A0A9P3LAW6_9APHY</name>
<keyword evidence="3" id="KW-1185">Reference proteome</keyword>
<feature type="transmembrane region" description="Helical" evidence="1">
    <location>
        <begin position="134"/>
        <end position="154"/>
    </location>
</feature>
<feature type="transmembrane region" description="Helical" evidence="1">
    <location>
        <begin position="291"/>
        <end position="312"/>
    </location>
</feature>
<feature type="transmembrane region" description="Helical" evidence="1">
    <location>
        <begin position="243"/>
        <end position="271"/>
    </location>
</feature>
<comment type="caution">
    <text evidence="2">The sequence shown here is derived from an EMBL/GenBank/DDBJ whole genome shotgun (WGS) entry which is preliminary data.</text>
</comment>
<gene>
    <name evidence="2" type="ORF">PsYK624_033050</name>
</gene>
<evidence type="ECO:0000256" key="1">
    <source>
        <dbReference type="SAM" id="Phobius"/>
    </source>
</evidence>
<dbReference type="Proteomes" id="UP000703269">
    <property type="component" value="Unassembled WGS sequence"/>
</dbReference>
<protein>
    <submittedName>
        <fullName evidence="2">Uncharacterized protein</fullName>
    </submittedName>
</protein>
<feature type="transmembrane region" description="Helical" evidence="1">
    <location>
        <begin position="166"/>
        <end position="184"/>
    </location>
</feature>
<reference evidence="2 3" key="1">
    <citation type="submission" date="2021-08" db="EMBL/GenBank/DDBJ databases">
        <title>Draft Genome Sequence of Phanerochaete sordida strain YK-624.</title>
        <authorList>
            <person name="Mori T."/>
            <person name="Dohra H."/>
            <person name="Suzuki T."/>
            <person name="Kawagishi H."/>
            <person name="Hirai H."/>
        </authorList>
    </citation>
    <scope>NUCLEOTIDE SEQUENCE [LARGE SCALE GENOMIC DNA]</scope>
    <source>
        <strain evidence="2 3">YK-624</strain>
    </source>
</reference>
<sequence>MAGTPDLDTDASNLSVFVSLIGTSVSQSLVQVVTESITFGIYTALFVCALVIIPRSPPPLRPQKVVLLVVCLVMYALATAHLGTTLYRLFEDDRTSKELRALALACTAGLKSTTSSQQCAAALAGYDTGANTRFAWASGAPVLMNGLLSDIVVVWRAWVLWPRSRAVQIVSVLFLLAYTAMSVWSLAVHHTGSRFSASPVPVPLAAWLANLWALGLVGIRAWQNRQRVRAHLCISFRTSTERVLLLIVESGVLYCVFLGLITITGVLNFLAAYVPALVAFRSSSLSRAFDVIEAGCLIDITGMYPTVVILLVELSNNYAQRALSVNDVPTLPLRCTARARPTLGADGIAMDRSTDKVHHVRLPAAVRSSAAVVESAEKAGESWAEKPGHTQKSM</sequence>